<keyword evidence="2" id="KW-0328">Glycosyltransferase</keyword>
<dbReference type="GO" id="GO:0016757">
    <property type="term" value="F:glycosyltransferase activity"/>
    <property type="evidence" value="ECO:0007669"/>
    <property type="project" value="UniProtKB-KW"/>
</dbReference>
<dbReference type="Proteomes" id="UP001548590">
    <property type="component" value="Unassembled WGS sequence"/>
</dbReference>
<dbReference type="Gene3D" id="3.40.50.2000">
    <property type="entry name" value="Glycogen Phosphorylase B"/>
    <property type="match status" value="2"/>
</dbReference>
<dbReference type="EMBL" id="JBEWLZ010000009">
    <property type="protein sequence ID" value="MET1491073.1"/>
    <property type="molecule type" value="Genomic_DNA"/>
</dbReference>
<evidence type="ECO:0000313" key="2">
    <source>
        <dbReference type="EMBL" id="MET1491073.1"/>
    </source>
</evidence>
<accession>A0ABV2CT60</accession>
<organism evidence="2 3">
    <name type="scientific">Uliginosibacterium paludis</name>
    <dbReference type="NCBI Taxonomy" id="1615952"/>
    <lineage>
        <taxon>Bacteria</taxon>
        <taxon>Pseudomonadati</taxon>
        <taxon>Pseudomonadota</taxon>
        <taxon>Betaproteobacteria</taxon>
        <taxon>Rhodocyclales</taxon>
        <taxon>Zoogloeaceae</taxon>
        <taxon>Uliginosibacterium</taxon>
    </lineage>
</organism>
<protein>
    <submittedName>
        <fullName evidence="2">Glycosyltransferase</fullName>
        <ecNumber evidence="2">2.4.-.-</ecNumber>
    </submittedName>
</protein>
<name>A0ABV2CT60_9RHOO</name>
<dbReference type="SUPFAM" id="SSF53756">
    <property type="entry name" value="UDP-Glycosyltransferase/glycogen phosphorylase"/>
    <property type="match status" value="1"/>
</dbReference>
<gene>
    <name evidence="2" type="ORF">ABVT11_14635</name>
</gene>
<proteinExistence type="predicted"/>
<dbReference type="PANTHER" id="PTHR12526:SF627">
    <property type="entry name" value="D-RHAMNOSYLTRANSFERASE WBPZ"/>
    <property type="match status" value="1"/>
</dbReference>
<dbReference type="EC" id="2.4.-.-" evidence="2"/>
<dbReference type="RefSeq" id="WP_345928835.1">
    <property type="nucleotide sequence ID" value="NZ_JBDIVF010000007.1"/>
</dbReference>
<dbReference type="PANTHER" id="PTHR12526">
    <property type="entry name" value="GLYCOSYLTRANSFERASE"/>
    <property type="match status" value="1"/>
</dbReference>
<dbReference type="Pfam" id="PF00534">
    <property type="entry name" value="Glycos_transf_1"/>
    <property type="match status" value="1"/>
</dbReference>
<sequence>MVSPRRLRILTWHVHGNYLYYLSQVPHTFIVPVSDRHGSGYGGLGGSLPWGDNMQEVPASELSKCQFDCILFQSRRAYQEDQQVLLTEAQRQLPRIYLEHDPPQLHPTNTPHPVDDPGMLLVHVTHFNALMWDNGRTPVQVIEHGVKLLGEARWTGERAAAIAVVNELARRGRRLGADVLDTVRREVPVDLVGMDSIASGGLGEIDNLALPAFMARYRVYFHPARWTSLGLSAIEAMMVGLPVVGLASTELSTVIRNGTHGYLATDPKQLIEAIAHLVSDPAEAARQGAAARKLANERFSIRRFVADWLETFDRVTR</sequence>
<feature type="domain" description="Glycosyl transferase family 1" evidence="1">
    <location>
        <begin position="203"/>
        <end position="293"/>
    </location>
</feature>
<keyword evidence="3" id="KW-1185">Reference proteome</keyword>
<evidence type="ECO:0000313" key="3">
    <source>
        <dbReference type="Proteomes" id="UP001548590"/>
    </source>
</evidence>
<reference evidence="2 3" key="1">
    <citation type="submission" date="2024-07" db="EMBL/GenBank/DDBJ databases">
        <title>Uliginosibacterium paludis KCTC:42655.</title>
        <authorList>
            <person name="Kim M.K."/>
        </authorList>
    </citation>
    <scope>NUCLEOTIDE SEQUENCE [LARGE SCALE GENOMIC DNA]</scope>
    <source>
        <strain evidence="2 3">KCTC 42655</strain>
    </source>
</reference>
<evidence type="ECO:0000259" key="1">
    <source>
        <dbReference type="Pfam" id="PF00534"/>
    </source>
</evidence>
<comment type="caution">
    <text evidence="2">The sequence shown here is derived from an EMBL/GenBank/DDBJ whole genome shotgun (WGS) entry which is preliminary data.</text>
</comment>
<keyword evidence="2" id="KW-0808">Transferase</keyword>
<dbReference type="InterPro" id="IPR001296">
    <property type="entry name" value="Glyco_trans_1"/>
</dbReference>